<proteinExistence type="predicted"/>
<dbReference type="AlphaFoldDB" id="A0A6L2KZ92"/>
<comment type="caution">
    <text evidence="2">The sequence shown here is derived from an EMBL/GenBank/DDBJ whole genome shotgun (WGS) entry which is preliminary data.</text>
</comment>
<evidence type="ECO:0000313" key="2">
    <source>
        <dbReference type="EMBL" id="GEU54120.1"/>
    </source>
</evidence>
<organism evidence="2">
    <name type="scientific">Tanacetum cinerariifolium</name>
    <name type="common">Dalmatian daisy</name>
    <name type="synonym">Chrysanthemum cinerariifolium</name>
    <dbReference type="NCBI Taxonomy" id="118510"/>
    <lineage>
        <taxon>Eukaryota</taxon>
        <taxon>Viridiplantae</taxon>
        <taxon>Streptophyta</taxon>
        <taxon>Embryophyta</taxon>
        <taxon>Tracheophyta</taxon>
        <taxon>Spermatophyta</taxon>
        <taxon>Magnoliopsida</taxon>
        <taxon>eudicotyledons</taxon>
        <taxon>Gunneridae</taxon>
        <taxon>Pentapetalae</taxon>
        <taxon>asterids</taxon>
        <taxon>campanulids</taxon>
        <taxon>Asterales</taxon>
        <taxon>Asteraceae</taxon>
        <taxon>Asteroideae</taxon>
        <taxon>Anthemideae</taxon>
        <taxon>Anthemidinae</taxon>
        <taxon>Tanacetum</taxon>
    </lineage>
</organism>
<protein>
    <submittedName>
        <fullName evidence="2">Uncharacterized protein</fullName>
    </submittedName>
</protein>
<dbReference type="EMBL" id="BKCJ010003281">
    <property type="protein sequence ID" value="GEU54120.1"/>
    <property type="molecule type" value="Genomic_DNA"/>
</dbReference>
<accession>A0A6L2KZ92</accession>
<feature type="region of interest" description="Disordered" evidence="1">
    <location>
        <begin position="419"/>
        <end position="438"/>
    </location>
</feature>
<sequence>MKRNGGCQFHGFRLKASQIRPGSILDKNAMLQIRPKELSGGSTMLLGISDQLTKGLRAKGHNGIRITVDSARDRKCSEAGDSPRRWEKLLGFHARLQDFLLIYNISQEFVAATEKEPHQFHYLMIGHSFNGVTGQNGLGLLQPVLELVVAYPKELSSTTKGFSSSVTSDYIPFQTWDLLQAKALHRLANRLIQHTVALHRQAQALNWKAKSRILMYIQGKEHGRMIHDSVLKGPLIWHTIEENCTTRDKTYEELSEKEKIQAGCDLKATDIVLQGLPYYVYSLINHHKVAKEIWDSVRLVMNGTEFSQQECECKMYNEFDSYPTPSVPQNALVPQNAYHSPLISQKPQANFPQLDSGLNVPSFLPGDDPIACLNKLVAFMSTVMLSRFPLTNNQLRTSSNLRNQATIQDGRVIVQQVQGRQGQSFTGTRTKENATSLGGNNAAASEAKEFCMVQGKDVACLGTGILSDCDDISSVKVFLMANLSRYDSDILSVVPNSDTYQTNDMINQSVQEMKYFEQTPIDDYPNNETTSDSNIISYSQNMHETQNAVVQEMNSSTPQDDIIMSMFEQMSNQVTNRDKDVKVIITPTTITEGRWGFEHTKKVFLEEVIPFLNSLREPVKDFDNGLHNKINEVKTVFNQMEAAVEQCFVDKKYFDIQKKELFLKNDQLLEHIISQDVMNIVMHVDSVTVNVLPANNKSLVNDNLEIERLKQENNHLFELLLSQDIIHICVNSLATRTNFCEMQKSFINEYNETLDLKAQLAKKEHDPEIQEFFHINKWQAKLKAKDVSIANLRKHIESLKGKNVIENDVSPNTTNVIAPGMFRLDLEPLAPGVLKNKDAYI</sequence>
<name>A0A6L2KZ92_TANCI</name>
<evidence type="ECO:0000256" key="1">
    <source>
        <dbReference type="SAM" id="MobiDB-lite"/>
    </source>
</evidence>
<reference evidence="2" key="1">
    <citation type="journal article" date="2019" name="Sci. Rep.">
        <title>Draft genome of Tanacetum cinerariifolium, the natural source of mosquito coil.</title>
        <authorList>
            <person name="Yamashiro T."/>
            <person name="Shiraishi A."/>
            <person name="Satake H."/>
            <person name="Nakayama K."/>
        </authorList>
    </citation>
    <scope>NUCLEOTIDE SEQUENCE</scope>
</reference>
<gene>
    <name evidence="2" type="ORF">Tci_026098</name>
</gene>
<feature type="compositionally biased region" description="Polar residues" evidence="1">
    <location>
        <begin position="424"/>
        <end position="438"/>
    </location>
</feature>